<accession>A0A0U3HWM2</accession>
<evidence type="ECO:0008006" key="4">
    <source>
        <dbReference type="Google" id="ProtNLM"/>
    </source>
</evidence>
<keyword evidence="1" id="KW-0812">Transmembrane</keyword>
<protein>
    <recommendedName>
        <fullName evidence="4">Iron transporter</fullName>
    </recommendedName>
</protein>
<sequence>MAPISSYYGFNIMSLSAKPVQAFALGWRVLLALVGGFAIANLAAIAISQLPGDNKVDGIVAGMMWSFVVYTLVVISVFTVRTAWRATVLVSTLIALLYGLIHLLSVSEAL</sequence>
<organism evidence="2 3">
    <name type="scientific">Pseudoalteromonas rubra</name>
    <dbReference type="NCBI Taxonomy" id="43658"/>
    <lineage>
        <taxon>Bacteria</taxon>
        <taxon>Pseudomonadati</taxon>
        <taxon>Pseudomonadota</taxon>
        <taxon>Gammaproteobacteria</taxon>
        <taxon>Alteromonadales</taxon>
        <taxon>Pseudoalteromonadaceae</taxon>
        <taxon>Pseudoalteromonas</taxon>
    </lineage>
</organism>
<evidence type="ECO:0000313" key="3">
    <source>
        <dbReference type="Proteomes" id="UP000069015"/>
    </source>
</evidence>
<dbReference type="Proteomes" id="UP000069015">
    <property type="component" value="Chromosome 2"/>
</dbReference>
<proteinExistence type="predicted"/>
<evidence type="ECO:0000256" key="1">
    <source>
        <dbReference type="SAM" id="Phobius"/>
    </source>
</evidence>
<keyword evidence="1" id="KW-1133">Transmembrane helix</keyword>
<feature type="transmembrane region" description="Helical" evidence="1">
    <location>
        <begin position="25"/>
        <end position="47"/>
    </location>
</feature>
<gene>
    <name evidence="2" type="ORF">AT705_20940</name>
</gene>
<evidence type="ECO:0000313" key="2">
    <source>
        <dbReference type="EMBL" id="ALU45416.1"/>
    </source>
</evidence>
<feature type="transmembrane region" description="Helical" evidence="1">
    <location>
        <begin position="86"/>
        <end position="106"/>
    </location>
</feature>
<keyword evidence="1" id="KW-0472">Membrane</keyword>
<dbReference type="KEGG" id="prr:AT705_20940"/>
<dbReference type="EMBL" id="CP013612">
    <property type="protein sequence ID" value="ALU45416.1"/>
    <property type="molecule type" value="Genomic_DNA"/>
</dbReference>
<feature type="transmembrane region" description="Helical" evidence="1">
    <location>
        <begin position="59"/>
        <end position="80"/>
    </location>
</feature>
<reference evidence="2 3" key="1">
    <citation type="submission" date="2015-12" db="EMBL/GenBank/DDBJ databases">
        <title>Complete genome sequence of Pseudoalteromonas rubra SCSIO 6842, harboring a conjugative plasmid.</title>
        <authorList>
            <person name="Li B."/>
            <person name="Wang X."/>
        </authorList>
    </citation>
    <scope>NUCLEOTIDE SEQUENCE [LARGE SCALE GENOMIC DNA]</scope>
    <source>
        <strain evidence="2 3">SCSIO 6842</strain>
    </source>
</reference>
<name>A0A0U3HWM2_9GAMM</name>
<dbReference type="AlphaFoldDB" id="A0A0U3HWM2"/>